<comment type="caution">
    <text evidence="2">The sequence shown here is derived from an EMBL/GenBank/DDBJ whole genome shotgun (WGS) entry which is preliminary data.</text>
</comment>
<sequence length="129" mass="14054">MGGTKIHKPSIFQMKLQFPASRADFALDSEHPFERVAFNTFLAVLTLLVFSYIYLVSSSALNIIARKEALAQSAQVGSSIGTYEREYFAVSRKVTPEAGTILGLAPVSKTAYVFRPGTVGQAKVAHNEI</sequence>
<evidence type="ECO:0000256" key="1">
    <source>
        <dbReference type="SAM" id="Phobius"/>
    </source>
</evidence>
<accession>A0A1F6DC61</accession>
<keyword evidence="1" id="KW-1133">Transmembrane helix</keyword>
<keyword evidence="1" id="KW-0472">Membrane</keyword>
<protein>
    <submittedName>
        <fullName evidence="2">Uncharacterized protein</fullName>
    </submittedName>
</protein>
<feature type="transmembrane region" description="Helical" evidence="1">
    <location>
        <begin position="36"/>
        <end position="57"/>
    </location>
</feature>
<dbReference type="AlphaFoldDB" id="A0A1F6DC61"/>
<organism evidence="2 3">
    <name type="scientific">Candidatus Kaiserbacteria bacterium RIFCSPHIGHO2_02_FULL_49_16</name>
    <dbReference type="NCBI Taxonomy" id="1798490"/>
    <lineage>
        <taxon>Bacteria</taxon>
        <taxon>Candidatus Kaiseribacteriota</taxon>
    </lineage>
</organism>
<keyword evidence="1" id="KW-0812">Transmembrane</keyword>
<reference evidence="2 3" key="1">
    <citation type="journal article" date="2016" name="Nat. Commun.">
        <title>Thousands of microbial genomes shed light on interconnected biogeochemical processes in an aquifer system.</title>
        <authorList>
            <person name="Anantharaman K."/>
            <person name="Brown C.T."/>
            <person name="Hug L.A."/>
            <person name="Sharon I."/>
            <person name="Castelle C.J."/>
            <person name="Probst A.J."/>
            <person name="Thomas B.C."/>
            <person name="Singh A."/>
            <person name="Wilkins M.J."/>
            <person name="Karaoz U."/>
            <person name="Brodie E.L."/>
            <person name="Williams K.H."/>
            <person name="Hubbard S.S."/>
            <person name="Banfield J.F."/>
        </authorList>
    </citation>
    <scope>NUCLEOTIDE SEQUENCE [LARGE SCALE GENOMIC DNA]</scope>
</reference>
<dbReference type="Proteomes" id="UP000178042">
    <property type="component" value="Unassembled WGS sequence"/>
</dbReference>
<dbReference type="EMBL" id="MFLD01000032">
    <property type="protein sequence ID" value="OGG58907.1"/>
    <property type="molecule type" value="Genomic_DNA"/>
</dbReference>
<gene>
    <name evidence="2" type="ORF">A3C86_02565</name>
</gene>
<evidence type="ECO:0000313" key="3">
    <source>
        <dbReference type="Proteomes" id="UP000178042"/>
    </source>
</evidence>
<proteinExistence type="predicted"/>
<evidence type="ECO:0000313" key="2">
    <source>
        <dbReference type="EMBL" id="OGG58907.1"/>
    </source>
</evidence>
<name>A0A1F6DC61_9BACT</name>